<dbReference type="OrthoDB" id="1430935at2"/>
<feature type="compositionally biased region" description="Low complexity" evidence="1">
    <location>
        <begin position="115"/>
        <end position="128"/>
    </location>
</feature>
<evidence type="ECO:0000256" key="1">
    <source>
        <dbReference type="SAM" id="MobiDB-lite"/>
    </source>
</evidence>
<evidence type="ECO:0008006" key="4">
    <source>
        <dbReference type="Google" id="ProtNLM"/>
    </source>
</evidence>
<evidence type="ECO:0000313" key="3">
    <source>
        <dbReference type="Proteomes" id="UP000248536"/>
    </source>
</evidence>
<dbReference type="Proteomes" id="UP000248536">
    <property type="component" value="Chromosome"/>
</dbReference>
<dbReference type="AlphaFoldDB" id="A0A2Z4LTU3"/>
<dbReference type="EMBL" id="CP030104">
    <property type="protein sequence ID" value="AWX45163.1"/>
    <property type="molecule type" value="Genomic_DNA"/>
</dbReference>
<dbReference type="RefSeq" id="WP_112378576.1">
    <property type="nucleotide sequence ID" value="NZ_CP030104.1"/>
</dbReference>
<dbReference type="KEGG" id="spon:HME9304_02173"/>
<feature type="region of interest" description="Disordered" evidence="1">
    <location>
        <begin position="84"/>
        <end position="128"/>
    </location>
</feature>
<gene>
    <name evidence="2" type="ORF">HME9304_02173</name>
</gene>
<name>A0A2Z4LTU3_9FLAO</name>
<evidence type="ECO:0000313" key="2">
    <source>
        <dbReference type="EMBL" id="AWX45163.1"/>
    </source>
</evidence>
<keyword evidence="3" id="KW-1185">Reference proteome</keyword>
<protein>
    <recommendedName>
        <fullName evidence="4">Collagen-like protein</fullName>
    </recommendedName>
</protein>
<organism evidence="2 3">
    <name type="scientific">Flagellimonas maritima</name>
    <dbReference type="NCBI Taxonomy" id="1383885"/>
    <lineage>
        <taxon>Bacteria</taxon>
        <taxon>Pseudomonadati</taxon>
        <taxon>Bacteroidota</taxon>
        <taxon>Flavobacteriia</taxon>
        <taxon>Flavobacteriales</taxon>
        <taxon>Flavobacteriaceae</taxon>
        <taxon>Flagellimonas</taxon>
    </lineage>
</organism>
<sequence length="322" mass="34950">MKLNRIVIATIITIVLCLTSCTTEDGLDGVKGDPGNIGETGTAGINCWDTNSDGVNDDTEDTNQDGEYNALDCVGNGGQSGADGANCWDTNGNGEKDDNEDINQDGEHDALDCQGANGADGTDGTDGTNGVGLEDLLKFGSISLSLEGTRPDDVAFTDNQIFRYIGVDGTDIDGYNSVVITPSGDDIEYKFELRRFLSTPDVSYQNTNIDIELNITNPGEPSELVTIRYDIDKYAVIGNDNKYFVLDDTFYTEGFYEDPDDLANAIDDGEILITDFELSDFSFDTDTNHLIFNYSYTVDDNNDSENELNVSGSVDVFVLEEI</sequence>
<accession>A0A2Z4LTU3</accession>
<reference evidence="2 3" key="1">
    <citation type="submission" date="2018-06" db="EMBL/GenBank/DDBJ databases">
        <title>Spongiibacterium sp. HME9304 Genome sequencing and assembly.</title>
        <authorList>
            <person name="Kang H."/>
            <person name="Kim H."/>
            <person name="Joh K."/>
        </authorList>
    </citation>
    <scope>NUCLEOTIDE SEQUENCE [LARGE SCALE GENOMIC DNA]</scope>
    <source>
        <strain evidence="2 3">HME9304</strain>
    </source>
</reference>
<proteinExistence type="predicted"/>